<dbReference type="AlphaFoldDB" id="A0A2P2LKL1"/>
<feature type="region of interest" description="Disordered" evidence="1">
    <location>
        <begin position="1"/>
        <end position="25"/>
    </location>
</feature>
<evidence type="ECO:0000256" key="1">
    <source>
        <dbReference type="SAM" id="MobiDB-lite"/>
    </source>
</evidence>
<evidence type="ECO:0000313" key="2">
    <source>
        <dbReference type="EMBL" id="MBX18512.1"/>
    </source>
</evidence>
<dbReference type="EMBL" id="GGEC01038028">
    <property type="protein sequence ID" value="MBX18512.1"/>
    <property type="molecule type" value="Transcribed_RNA"/>
</dbReference>
<protein>
    <submittedName>
        <fullName evidence="2">Uncharacterized protein</fullName>
    </submittedName>
</protein>
<sequence length="67" mass="7566">MKKEQNEGCTYTTDSHSRTSQGTKSRLSTWTRCFCLIATSSTELDVKSSNSKFLQTLQQPNNFAIND</sequence>
<organism evidence="2">
    <name type="scientific">Rhizophora mucronata</name>
    <name type="common">Asiatic mangrove</name>
    <dbReference type="NCBI Taxonomy" id="61149"/>
    <lineage>
        <taxon>Eukaryota</taxon>
        <taxon>Viridiplantae</taxon>
        <taxon>Streptophyta</taxon>
        <taxon>Embryophyta</taxon>
        <taxon>Tracheophyta</taxon>
        <taxon>Spermatophyta</taxon>
        <taxon>Magnoliopsida</taxon>
        <taxon>eudicotyledons</taxon>
        <taxon>Gunneridae</taxon>
        <taxon>Pentapetalae</taxon>
        <taxon>rosids</taxon>
        <taxon>fabids</taxon>
        <taxon>Malpighiales</taxon>
        <taxon>Rhizophoraceae</taxon>
        <taxon>Rhizophora</taxon>
    </lineage>
</organism>
<reference evidence="2" key="1">
    <citation type="submission" date="2018-02" db="EMBL/GenBank/DDBJ databases">
        <title>Rhizophora mucronata_Transcriptome.</title>
        <authorList>
            <person name="Meera S.P."/>
            <person name="Sreeshan A."/>
            <person name="Augustine A."/>
        </authorList>
    </citation>
    <scope>NUCLEOTIDE SEQUENCE</scope>
    <source>
        <tissue evidence="2">Leaf</tissue>
    </source>
</reference>
<feature type="compositionally biased region" description="Polar residues" evidence="1">
    <location>
        <begin position="7"/>
        <end position="25"/>
    </location>
</feature>
<accession>A0A2P2LKL1</accession>
<proteinExistence type="predicted"/>
<name>A0A2P2LKL1_RHIMU</name>